<dbReference type="GO" id="GO:0005509">
    <property type="term" value="F:calcium ion binding"/>
    <property type="evidence" value="ECO:0007669"/>
    <property type="project" value="InterPro"/>
</dbReference>
<protein>
    <recommendedName>
        <fullName evidence="4">EF-hand domain-containing protein</fullName>
    </recommendedName>
</protein>
<evidence type="ECO:0000313" key="3">
    <source>
        <dbReference type="EMBL" id="CAD8667910.1"/>
    </source>
</evidence>
<dbReference type="AlphaFoldDB" id="A0A7S0R5W9"/>
<dbReference type="InterPro" id="IPR011992">
    <property type="entry name" value="EF-hand-dom_pair"/>
</dbReference>
<feature type="compositionally biased region" description="Pro residues" evidence="2">
    <location>
        <begin position="1"/>
        <end position="10"/>
    </location>
</feature>
<dbReference type="SUPFAM" id="SSF47473">
    <property type="entry name" value="EF-hand"/>
    <property type="match status" value="1"/>
</dbReference>
<dbReference type="PROSITE" id="PS00018">
    <property type="entry name" value="EF_HAND_1"/>
    <property type="match status" value="1"/>
</dbReference>
<name>A0A7S0R5W9_9CHLO</name>
<proteinExistence type="predicted"/>
<dbReference type="EMBL" id="HBFA01018190">
    <property type="protein sequence ID" value="CAD8667910.1"/>
    <property type="molecule type" value="Transcribed_RNA"/>
</dbReference>
<keyword evidence="1" id="KW-0106">Calcium</keyword>
<gene>
    <name evidence="3" type="ORF">POBO1169_LOCUS9276</name>
</gene>
<feature type="region of interest" description="Disordered" evidence="2">
    <location>
        <begin position="1"/>
        <end position="22"/>
    </location>
</feature>
<feature type="compositionally biased region" description="Low complexity" evidence="2">
    <location>
        <begin position="199"/>
        <end position="211"/>
    </location>
</feature>
<dbReference type="InterPro" id="IPR002048">
    <property type="entry name" value="EF_hand_dom"/>
</dbReference>
<evidence type="ECO:0000256" key="2">
    <source>
        <dbReference type="SAM" id="MobiDB-lite"/>
    </source>
</evidence>
<dbReference type="Gene3D" id="1.10.238.10">
    <property type="entry name" value="EF-hand"/>
    <property type="match status" value="1"/>
</dbReference>
<sequence length="248" mass="26369">MSAPGPPMAIPPGRVKPPGFEAKTAVYRPPAVRAAAAAAKEEQVRQFASALKLLCSKSSVDDVRTRVSELVRQKVVLLTKERQMEAAMEAAVAEGGAPPEQEDSLKEKVDSLLKSLHHELDSLDTKIGGKLKLLDRDEDGKLTLEELAGASGVLRDTLLKGEAKWIILDLMDGNGQIDVGTVLQLADDPKLKRMAAGQAEEASSADDLTSSSDDEATLREEVETAALPARERAGAAAVPAEKRAAETK</sequence>
<evidence type="ECO:0000256" key="1">
    <source>
        <dbReference type="ARBA" id="ARBA00022837"/>
    </source>
</evidence>
<dbReference type="CDD" id="cd00051">
    <property type="entry name" value="EFh"/>
    <property type="match status" value="1"/>
</dbReference>
<accession>A0A7S0R5W9</accession>
<feature type="region of interest" description="Disordered" evidence="2">
    <location>
        <begin position="194"/>
        <end position="248"/>
    </location>
</feature>
<dbReference type="InterPro" id="IPR018247">
    <property type="entry name" value="EF_Hand_1_Ca_BS"/>
</dbReference>
<evidence type="ECO:0008006" key="4">
    <source>
        <dbReference type="Google" id="ProtNLM"/>
    </source>
</evidence>
<organism evidence="3">
    <name type="scientific">Pyramimonas obovata</name>
    <dbReference type="NCBI Taxonomy" id="1411642"/>
    <lineage>
        <taxon>Eukaryota</taxon>
        <taxon>Viridiplantae</taxon>
        <taxon>Chlorophyta</taxon>
        <taxon>Pyramimonadophyceae</taxon>
        <taxon>Pyramimonadales</taxon>
        <taxon>Pyramimonadaceae</taxon>
        <taxon>Pyramimonas</taxon>
        <taxon>Pyramimonas incertae sedis</taxon>
    </lineage>
</organism>
<reference evidence="3" key="1">
    <citation type="submission" date="2021-01" db="EMBL/GenBank/DDBJ databases">
        <authorList>
            <person name="Corre E."/>
            <person name="Pelletier E."/>
            <person name="Niang G."/>
            <person name="Scheremetjew M."/>
            <person name="Finn R."/>
            <person name="Kale V."/>
            <person name="Holt S."/>
            <person name="Cochrane G."/>
            <person name="Meng A."/>
            <person name="Brown T."/>
            <person name="Cohen L."/>
        </authorList>
    </citation>
    <scope>NUCLEOTIDE SEQUENCE</scope>
    <source>
        <strain evidence="3">CCMP722</strain>
    </source>
</reference>